<proteinExistence type="predicted"/>
<feature type="transmembrane region" description="Helical" evidence="1">
    <location>
        <begin position="82"/>
        <end position="100"/>
    </location>
</feature>
<keyword evidence="3" id="KW-1185">Reference proteome</keyword>
<dbReference type="RefSeq" id="WP_173730842.1">
    <property type="nucleotide sequence ID" value="NZ_JABTTE010000008.1"/>
</dbReference>
<evidence type="ECO:0000313" key="3">
    <source>
        <dbReference type="Proteomes" id="UP000625804"/>
    </source>
</evidence>
<reference evidence="2" key="1">
    <citation type="submission" date="2020-06" db="EMBL/GenBank/DDBJ databases">
        <title>A novel thermopfilic bacterium from Erzurum, Turkey.</title>
        <authorList>
            <person name="Adiguzel A."/>
            <person name="Ay H."/>
            <person name="Baltaci M.O."/>
        </authorList>
    </citation>
    <scope>NUCLEOTIDE SEQUENCE</scope>
    <source>
        <strain evidence="2">P2</strain>
    </source>
</reference>
<dbReference type="EMBL" id="JABTTE010000008">
    <property type="protein sequence ID" value="NSL51634.1"/>
    <property type="molecule type" value="Genomic_DNA"/>
</dbReference>
<keyword evidence="1" id="KW-1133">Transmembrane helix</keyword>
<dbReference type="Proteomes" id="UP000625804">
    <property type="component" value="Unassembled WGS sequence"/>
</dbReference>
<feature type="transmembrane region" description="Helical" evidence="1">
    <location>
        <begin position="164"/>
        <end position="184"/>
    </location>
</feature>
<evidence type="ECO:0000256" key="1">
    <source>
        <dbReference type="SAM" id="Phobius"/>
    </source>
</evidence>
<sequence length="189" mass="21251">MSKKLSVPSMVLLIVAAGLLFLSIFFPWWGMKFYAPQYPEGLDIIVYPYKLENENDVAIINGLNHYIGMKEFSEENFPELNYLPYLIGGFAIITLVVGIVRNKKLLYGLLGLFVIGGILGVYDIHRWLKSYGTNLDPSAPIDVDPFVPPVLGHNTIANFVTNSYFTTGTFIIGLAFILMIIPLWKDRAQ</sequence>
<evidence type="ECO:0008006" key="4">
    <source>
        <dbReference type="Google" id="ProtNLM"/>
    </source>
</evidence>
<feature type="transmembrane region" description="Helical" evidence="1">
    <location>
        <begin position="105"/>
        <end position="122"/>
    </location>
</feature>
<name>A0A8J8GD39_9BACI</name>
<organism evidence="2 3">
    <name type="scientific">Calidifontibacillus erzurumensis</name>
    <dbReference type="NCBI Taxonomy" id="2741433"/>
    <lineage>
        <taxon>Bacteria</taxon>
        <taxon>Bacillati</taxon>
        <taxon>Bacillota</taxon>
        <taxon>Bacilli</taxon>
        <taxon>Bacillales</taxon>
        <taxon>Bacillaceae</taxon>
        <taxon>Calidifontibacillus/Schinkia group</taxon>
        <taxon>Calidifontibacillus</taxon>
    </lineage>
</organism>
<keyword evidence="1" id="KW-0812">Transmembrane</keyword>
<evidence type="ECO:0000313" key="2">
    <source>
        <dbReference type="EMBL" id="NSL51634.1"/>
    </source>
</evidence>
<comment type="caution">
    <text evidence="2">The sequence shown here is derived from an EMBL/GenBank/DDBJ whole genome shotgun (WGS) entry which is preliminary data.</text>
</comment>
<gene>
    <name evidence="2" type="ORF">HR057_07610</name>
</gene>
<accession>A0A8J8GD39</accession>
<dbReference type="AlphaFoldDB" id="A0A8J8GD39"/>
<keyword evidence="1" id="KW-0472">Membrane</keyword>
<protein>
    <recommendedName>
        <fullName evidence="4">Copper chaperone NosL</fullName>
    </recommendedName>
</protein>
<feature type="transmembrane region" description="Helical" evidence="1">
    <location>
        <begin position="7"/>
        <end position="29"/>
    </location>
</feature>